<keyword evidence="3 8" id="KW-0238">DNA-binding</keyword>
<dbReference type="SUPFAM" id="SSF46894">
    <property type="entry name" value="C-terminal effector domain of the bipartite response regulators"/>
    <property type="match status" value="1"/>
</dbReference>
<feature type="modified residue" description="4-aspartylphosphate" evidence="5">
    <location>
        <position position="55"/>
    </location>
</feature>
<organism evidence="8 9">
    <name type="scientific">Phytohabitans houttuyneae</name>
    <dbReference type="NCBI Taxonomy" id="1076126"/>
    <lineage>
        <taxon>Bacteria</taxon>
        <taxon>Bacillati</taxon>
        <taxon>Actinomycetota</taxon>
        <taxon>Actinomycetes</taxon>
        <taxon>Micromonosporales</taxon>
        <taxon>Micromonosporaceae</taxon>
    </lineage>
</organism>
<dbReference type="PANTHER" id="PTHR43214">
    <property type="entry name" value="TWO-COMPONENT RESPONSE REGULATOR"/>
    <property type="match status" value="1"/>
</dbReference>
<dbReference type="PRINTS" id="PR00038">
    <property type="entry name" value="HTHLUXR"/>
</dbReference>
<dbReference type="InterPro" id="IPR016032">
    <property type="entry name" value="Sig_transdc_resp-reg_C-effctor"/>
</dbReference>
<keyword evidence="1 5" id="KW-0597">Phosphoprotein</keyword>
<accession>A0A6V8K9A7</accession>
<evidence type="ECO:0000256" key="4">
    <source>
        <dbReference type="ARBA" id="ARBA00023163"/>
    </source>
</evidence>
<dbReference type="EMBL" id="BLPF01000001">
    <property type="protein sequence ID" value="GFJ78596.1"/>
    <property type="molecule type" value="Genomic_DNA"/>
</dbReference>
<sequence length="224" mass="23804">MTIRILLADDQALLRLGFRMVLSTQPDLEVVGEAGDGAQAAAMTRALAPDVVLMDVRMPGTDGIEATRRIVESGSAARVLVLTTFNLDEYVYAALRAGASGFLLKDVPPADLISGIRSVAGGDAVVAPSVTRRLIDAFAGHLPDPATGRSPTDERLGQLTDREREVLVEVARGHSNAEIAQSLVVSEATVKTHVGRILTKLALRDRVQVVVYAYETGVVHPGTE</sequence>
<dbReference type="SUPFAM" id="SSF52172">
    <property type="entry name" value="CheY-like"/>
    <property type="match status" value="1"/>
</dbReference>
<dbReference type="Proteomes" id="UP000482800">
    <property type="component" value="Unassembled WGS sequence"/>
</dbReference>
<dbReference type="SMART" id="SM00421">
    <property type="entry name" value="HTH_LUXR"/>
    <property type="match status" value="1"/>
</dbReference>
<keyword evidence="9" id="KW-1185">Reference proteome</keyword>
<keyword evidence="2" id="KW-0805">Transcription regulation</keyword>
<evidence type="ECO:0000313" key="8">
    <source>
        <dbReference type="EMBL" id="GFJ78596.1"/>
    </source>
</evidence>
<evidence type="ECO:0000259" key="6">
    <source>
        <dbReference type="PROSITE" id="PS50043"/>
    </source>
</evidence>
<dbReference type="Pfam" id="PF00196">
    <property type="entry name" value="GerE"/>
    <property type="match status" value="1"/>
</dbReference>
<gene>
    <name evidence="8" type="ORF">Phou_027760</name>
</gene>
<dbReference type="RefSeq" id="WP_173056335.1">
    <property type="nucleotide sequence ID" value="NZ_BAABGO010000001.1"/>
</dbReference>
<evidence type="ECO:0000256" key="1">
    <source>
        <dbReference type="ARBA" id="ARBA00022553"/>
    </source>
</evidence>
<evidence type="ECO:0000259" key="7">
    <source>
        <dbReference type="PROSITE" id="PS50110"/>
    </source>
</evidence>
<reference evidence="8 9" key="2">
    <citation type="submission" date="2020-03" db="EMBL/GenBank/DDBJ databases">
        <authorList>
            <person name="Ichikawa N."/>
            <person name="Kimura A."/>
            <person name="Kitahashi Y."/>
            <person name="Uohara A."/>
        </authorList>
    </citation>
    <scope>NUCLEOTIDE SEQUENCE [LARGE SCALE GENOMIC DNA]</scope>
    <source>
        <strain evidence="8 9">NBRC 108639</strain>
    </source>
</reference>
<comment type="caution">
    <text evidence="8">The sequence shown here is derived from an EMBL/GenBank/DDBJ whole genome shotgun (WGS) entry which is preliminary data.</text>
</comment>
<keyword evidence="4" id="KW-0804">Transcription</keyword>
<reference evidence="8 9" key="1">
    <citation type="submission" date="2020-03" db="EMBL/GenBank/DDBJ databases">
        <title>Whole genome shotgun sequence of Phytohabitans houttuyneae NBRC 108639.</title>
        <authorList>
            <person name="Komaki H."/>
            <person name="Tamura T."/>
        </authorList>
    </citation>
    <scope>NUCLEOTIDE SEQUENCE [LARGE SCALE GENOMIC DNA]</scope>
    <source>
        <strain evidence="8 9">NBRC 108639</strain>
    </source>
</reference>
<dbReference type="PANTHER" id="PTHR43214:SF24">
    <property type="entry name" value="TRANSCRIPTIONAL REGULATORY PROTEIN NARL-RELATED"/>
    <property type="match status" value="1"/>
</dbReference>
<name>A0A6V8K9A7_9ACTN</name>
<dbReference type="PROSITE" id="PS50110">
    <property type="entry name" value="RESPONSE_REGULATORY"/>
    <property type="match status" value="1"/>
</dbReference>
<dbReference type="GO" id="GO:0003677">
    <property type="term" value="F:DNA binding"/>
    <property type="evidence" value="ECO:0007669"/>
    <property type="project" value="UniProtKB-KW"/>
</dbReference>
<evidence type="ECO:0000256" key="2">
    <source>
        <dbReference type="ARBA" id="ARBA00023015"/>
    </source>
</evidence>
<dbReference type="GO" id="GO:0006355">
    <property type="term" value="P:regulation of DNA-templated transcription"/>
    <property type="evidence" value="ECO:0007669"/>
    <property type="project" value="InterPro"/>
</dbReference>
<evidence type="ECO:0000256" key="5">
    <source>
        <dbReference type="PROSITE-ProRule" id="PRU00169"/>
    </source>
</evidence>
<dbReference type="InterPro" id="IPR001789">
    <property type="entry name" value="Sig_transdc_resp-reg_receiver"/>
</dbReference>
<evidence type="ECO:0000313" key="9">
    <source>
        <dbReference type="Proteomes" id="UP000482800"/>
    </source>
</evidence>
<dbReference type="Gene3D" id="3.40.50.2300">
    <property type="match status" value="1"/>
</dbReference>
<dbReference type="GO" id="GO:0000160">
    <property type="term" value="P:phosphorelay signal transduction system"/>
    <property type="evidence" value="ECO:0007669"/>
    <property type="project" value="InterPro"/>
</dbReference>
<dbReference type="CDD" id="cd17535">
    <property type="entry name" value="REC_NarL-like"/>
    <property type="match status" value="1"/>
</dbReference>
<feature type="domain" description="HTH luxR-type" evidence="6">
    <location>
        <begin position="152"/>
        <end position="217"/>
    </location>
</feature>
<protein>
    <submittedName>
        <fullName evidence="8">DNA-binding response regulator</fullName>
    </submittedName>
</protein>
<dbReference type="CDD" id="cd06170">
    <property type="entry name" value="LuxR_C_like"/>
    <property type="match status" value="1"/>
</dbReference>
<proteinExistence type="predicted"/>
<dbReference type="PROSITE" id="PS00622">
    <property type="entry name" value="HTH_LUXR_1"/>
    <property type="match status" value="1"/>
</dbReference>
<dbReference type="PROSITE" id="PS50043">
    <property type="entry name" value="HTH_LUXR_2"/>
    <property type="match status" value="1"/>
</dbReference>
<feature type="domain" description="Response regulatory" evidence="7">
    <location>
        <begin position="4"/>
        <end position="120"/>
    </location>
</feature>
<dbReference type="SMART" id="SM00448">
    <property type="entry name" value="REC"/>
    <property type="match status" value="1"/>
</dbReference>
<dbReference type="InterPro" id="IPR000792">
    <property type="entry name" value="Tscrpt_reg_LuxR_C"/>
</dbReference>
<dbReference type="Pfam" id="PF00072">
    <property type="entry name" value="Response_reg"/>
    <property type="match status" value="1"/>
</dbReference>
<dbReference type="InterPro" id="IPR058245">
    <property type="entry name" value="NreC/VraR/RcsB-like_REC"/>
</dbReference>
<dbReference type="AlphaFoldDB" id="A0A6V8K9A7"/>
<dbReference type="InterPro" id="IPR011006">
    <property type="entry name" value="CheY-like_superfamily"/>
</dbReference>
<evidence type="ECO:0000256" key="3">
    <source>
        <dbReference type="ARBA" id="ARBA00023125"/>
    </source>
</evidence>
<dbReference type="InterPro" id="IPR039420">
    <property type="entry name" value="WalR-like"/>
</dbReference>